<protein>
    <recommendedName>
        <fullName evidence="3">DUF4365 domain-containing protein</fullName>
    </recommendedName>
</protein>
<comment type="caution">
    <text evidence="1">The sequence shown here is derived from an EMBL/GenBank/DDBJ whole genome shotgun (WGS) entry which is preliminary data.</text>
</comment>
<evidence type="ECO:0008006" key="3">
    <source>
        <dbReference type="Google" id="ProtNLM"/>
    </source>
</evidence>
<dbReference type="AlphaFoldDB" id="A0A4V1WG75"/>
<reference evidence="1 2" key="1">
    <citation type="submission" date="2019-02" db="EMBL/GenBank/DDBJ databases">
        <title>Genome sequence of the sea-ice species Brumimicrobium glaciale.</title>
        <authorList>
            <person name="Bowman J.P."/>
        </authorList>
    </citation>
    <scope>NUCLEOTIDE SEQUENCE [LARGE SCALE GENOMIC DNA]</scope>
    <source>
        <strain evidence="1 2">IC156</strain>
    </source>
</reference>
<organism evidence="1 2">
    <name type="scientific">Brumimicrobium glaciale</name>
    <dbReference type="NCBI Taxonomy" id="200475"/>
    <lineage>
        <taxon>Bacteria</taxon>
        <taxon>Pseudomonadati</taxon>
        <taxon>Bacteroidota</taxon>
        <taxon>Flavobacteriia</taxon>
        <taxon>Flavobacteriales</taxon>
        <taxon>Crocinitomicaceae</taxon>
        <taxon>Brumimicrobium</taxon>
    </lineage>
</organism>
<keyword evidence="2" id="KW-1185">Reference proteome</keyword>
<dbReference type="RefSeq" id="WP_130092088.1">
    <property type="nucleotide sequence ID" value="NZ_SETE01000001.1"/>
</dbReference>
<evidence type="ECO:0000313" key="1">
    <source>
        <dbReference type="EMBL" id="RYM35721.1"/>
    </source>
</evidence>
<evidence type="ECO:0000313" key="2">
    <source>
        <dbReference type="Proteomes" id="UP000293952"/>
    </source>
</evidence>
<dbReference type="EMBL" id="SETE01000001">
    <property type="protein sequence ID" value="RYM35721.1"/>
    <property type="molecule type" value="Genomic_DNA"/>
</dbReference>
<dbReference type="Proteomes" id="UP000293952">
    <property type="component" value="Unassembled WGS sequence"/>
</dbReference>
<name>A0A4V1WG75_9FLAO</name>
<gene>
    <name evidence="1" type="ORF">ERX46_01635</name>
</gene>
<accession>A0A4V1WG75</accession>
<proteinExistence type="predicted"/>
<sequence>MDKTRSIAIDSVIDIVEANNCIYNPIITEDYKGMDGIIELIYNEKPLHKTIAINVQSIPTETNFEQLDYTSLEFYEEYFDSLDLPLIIVAIKPDTRTGYWFEYVKGIPFKKQVMSPKLDREFSFAGFNRNFLNYFLLGKDSFYEVEKYLRSPDREILRSFFISTFNLLEYAIPYVLLYPNSKDYFKSLEIKVFPAEPDMIEITKYFTKESKDVYMRNDFLWYVKDENGNFRMPLTMFIYLSNEYNLISKKTGIL</sequence>